<evidence type="ECO:0000313" key="3">
    <source>
        <dbReference type="Proteomes" id="UP000181790"/>
    </source>
</evidence>
<gene>
    <name evidence="2" type="ORF">BLX24_23450</name>
</gene>
<accession>A0A1S2VFU2</accession>
<name>A0A1S2VFU2_9BACT</name>
<evidence type="ECO:0000259" key="1">
    <source>
        <dbReference type="Pfam" id="PF18155"/>
    </source>
</evidence>
<protein>
    <recommendedName>
        <fullName evidence="1">pPIWI-RE three-gene island domain-containing protein</fullName>
    </recommendedName>
</protein>
<keyword evidence="3" id="KW-1185">Reference proteome</keyword>
<dbReference type="Pfam" id="PF18155">
    <property type="entry name" value="pPIWI_RE_Z"/>
    <property type="match status" value="1"/>
</dbReference>
<evidence type="ECO:0000313" key="2">
    <source>
        <dbReference type="EMBL" id="OIN56768.1"/>
    </source>
</evidence>
<organism evidence="2 3">
    <name type="scientific">Arsenicibacter rosenii</name>
    <dbReference type="NCBI Taxonomy" id="1750698"/>
    <lineage>
        <taxon>Bacteria</taxon>
        <taxon>Pseudomonadati</taxon>
        <taxon>Bacteroidota</taxon>
        <taxon>Cytophagia</taxon>
        <taxon>Cytophagales</taxon>
        <taxon>Spirosomataceae</taxon>
        <taxon>Arsenicibacter</taxon>
    </lineage>
</organism>
<comment type="caution">
    <text evidence="2">The sequence shown here is derived from an EMBL/GenBank/DDBJ whole genome shotgun (WGS) entry which is preliminary data.</text>
</comment>
<dbReference type="InterPro" id="IPR055254">
    <property type="entry name" value="pPIWI_RE_Z"/>
</dbReference>
<dbReference type="Proteomes" id="UP000181790">
    <property type="component" value="Unassembled WGS sequence"/>
</dbReference>
<reference evidence="2 3" key="1">
    <citation type="submission" date="2016-10" db="EMBL/GenBank/DDBJ databases">
        <title>Arsenicibacter rosenii gen. nov., sp. nov., an efficient arsenic-methylating bacterium isolated from an arsenic-contaminated paddy soil.</title>
        <authorList>
            <person name="Huang K."/>
        </authorList>
    </citation>
    <scope>NUCLEOTIDE SEQUENCE [LARGE SCALE GENOMIC DNA]</scope>
    <source>
        <strain evidence="2 3">SM-1</strain>
    </source>
</reference>
<dbReference type="EMBL" id="MORL01000019">
    <property type="protein sequence ID" value="OIN56768.1"/>
    <property type="molecule type" value="Genomic_DNA"/>
</dbReference>
<dbReference type="AlphaFoldDB" id="A0A1S2VFU2"/>
<sequence length="133" mass="15040">MGRSTGSAETRPHRKPASLSANQLMAVELGLYLLAELTPTASPAILPGLLTTTTPSDVVRPVWTAKQLRYLNRARLLIGQFMQPALWQSQLERYANLPEHLQAYDISQDRARFSTKKVGFSRNRIFTLKRLFD</sequence>
<feature type="domain" description="pPIWI-RE three-gene island" evidence="1">
    <location>
        <begin position="18"/>
        <end position="130"/>
    </location>
</feature>
<proteinExistence type="predicted"/>